<dbReference type="GO" id="GO:0005524">
    <property type="term" value="F:ATP binding"/>
    <property type="evidence" value="ECO:0007669"/>
    <property type="project" value="UniProtKB-KW"/>
</dbReference>
<dbReference type="GO" id="GO:0003724">
    <property type="term" value="F:RNA helicase activity"/>
    <property type="evidence" value="ECO:0007669"/>
    <property type="project" value="InterPro"/>
</dbReference>
<dbReference type="Gene3D" id="1.20.120.1080">
    <property type="match status" value="1"/>
</dbReference>
<dbReference type="FunFam" id="3.40.50.300:FF:000439">
    <property type="entry name" value="ATP-dependent RNA helicase HrpA"/>
    <property type="match status" value="1"/>
</dbReference>
<dbReference type="InterPro" id="IPR027417">
    <property type="entry name" value="P-loop_NTPase"/>
</dbReference>
<reference evidence="9" key="1">
    <citation type="submission" date="2016-10" db="EMBL/GenBank/DDBJ databases">
        <authorList>
            <person name="Varghese N."/>
            <person name="Submissions S."/>
        </authorList>
    </citation>
    <scope>NUCLEOTIDE SEQUENCE [LARGE SCALE GENOMIC DNA]</scope>
    <source>
        <strain evidence="9">DSM 21743</strain>
    </source>
</reference>
<evidence type="ECO:0000256" key="3">
    <source>
        <dbReference type="ARBA" id="ARBA00022806"/>
    </source>
</evidence>
<feature type="region of interest" description="Disordered" evidence="5">
    <location>
        <begin position="497"/>
        <end position="519"/>
    </location>
</feature>
<dbReference type="GO" id="GO:0003723">
    <property type="term" value="F:RNA binding"/>
    <property type="evidence" value="ECO:0007669"/>
    <property type="project" value="TreeGrafter"/>
</dbReference>
<dbReference type="InterPro" id="IPR001650">
    <property type="entry name" value="Helicase_C-like"/>
</dbReference>
<dbReference type="InterPro" id="IPR007502">
    <property type="entry name" value="Helicase-assoc_dom"/>
</dbReference>
<dbReference type="PANTHER" id="PTHR18934:SF99">
    <property type="entry name" value="ATP-DEPENDENT RNA HELICASE DHX37-RELATED"/>
    <property type="match status" value="1"/>
</dbReference>
<dbReference type="Pfam" id="PF07717">
    <property type="entry name" value="OB_NTP_bind"/>
    <property type="match status" value="1"/>
</dbReference>
<dbReference type="NCBIfam" id="NF008348">
    <property type="entry name" value="PRK11131.1"/>
    <property type="match status" value="1"/>
</dbReference>
<protein>
    <submittedName>
        <fullName evidence="8">ATP-dependent helicase HrpA</fullName>
    </submittedName>
</protein>
<proteinExistence type="predicted"/>
<feature type="region of interest" description="Disordered" evidence="5">
    <location>
        <begin position="607"/>
        <end position="628"/>
    </location>
</feature>
<dbReference type="Pfam" id="PF00271">
    <property type="entry name" value="Helicase_C"/>
    <property type="match status" value="1"/>
</dbReference>
<evidence type="ECO:0000259" key="6">
    <source>
        <dbReference type="PROSITE" id="PS51192"/>
    </source>
</evidence>
<evidence type="ECO:0000256" key="5">
    <source>
        <dbReference type="SAM" id="MobiDB-lite"/>
    </source>
</evidence>
<dbReference type="GO" id="GO:0016787">
    <property type="term" value="F:hydrolase activity"/>
    <property type="evidence" value="ECO:0007669"/>
    <property type="project" value="UniProtKB-KW"/>
</dbReference>
<dbReference type="Pfam" id="PF00270">
    <property type="entry name" value="DEAD"/>
    <property type="match status" value="1"/>
</dbReference>
<dbReference type="Gene3D" id="3.40.50.300">
    <property type="entry name" value="P-loop containing nucleotide triphosphate hydrolases"/>
    <property type="match status" value="2"/>
</dbReference>
<evidence type="ECO:0000256" key="2">
    <source>
        <dbReference type="ARBA" id="ARBA00022801"/>
    </source>
</evidence>
<dbReference type="PROSITE" id="PS51192">
    <property type="entry name" value="HELICASE_ATP_BIND_1"/>
    <property type="match status" value="1"/>
</dbReference>
<dbReference type="STRING" id="546874.SAMN04488544_1100"/>
<dbReference type="InterPro" id="IPR014001">
    <property type="entry name" value="Helicase_ATP-bd"/>
</dbReference>
<dbReference type="PANTHER" id="PTHR18934">
    <property type="entry name" value="ATP-DEPENDENT RNA HELICASE"/>
    <property type="match status" value="1"/>
</dbReference>
<evidence type="ECO:0000256" key="4">
    <source>
        <dbReference type="ARBA" id="ARBA00022840"/>
    </source>
</evidence>
<dbReference type="InterPro" id="IPR003593">
    <property type="entry name" value="AAA+_ATPase"/>
</dbReference>
<dbReference type="Pfam" id="PF21010">
    <property type="entry name" value="HA2_C"/>
    <property type="match status" value="1"/>
</dbReference>
<evidence type="ECO:0000256" key="1">
    <source>
        <dbReference type="ARBA" id="ARBA00022741"/>
    </source>
</evidence>
<dbReference type="NCBIfam" id="TIGR01967">
    <property type="entry name" value="DEAH_box_HrpA"/>
    <property type="match status" value="1"/>
</dbReference>
<name>A0A1H2LYM2_9ACTN</name>
<evidence type="ECO:0000259" key="7">
    <source>
        <dbReference type="PROSITE" id="PS51194"/>
    </source>
</evidence>
<keyword evidence="9" id="KW-1185">Reference proteome</keyword>
<feature type="domain" description="Helicase ATP-binding" evidence="6">
    <location>
        <begin position="25"/>
        <end position="185"/>
    </location>
</feature>
<dbReference type="InterPro" id="IPR010222">
    <property type="entry name" value="RNA_helicase_HrpA"/>
</dbReference>
<keyword evidence="1" id="KW-0547">Nucleotide-binding</keyword>
<dbReference type="SMART" id="SM00382">
    <property type="entry name" value="AAA"/>
    <property type="match status" value="1"/>
</dbReference>
<keyword evidence="2" id="KW-0378">Hydrolase</keyword>
<dbReference type="InterPro" id="IPR024590">
    <property type="entry name" value="HrpA_C"/>
</dbReference>
<dbReference type="SMART" id="SM00847">
    <property type="entry name" value="HA2"/>
    <property type="match status" value="1"/>
</dbReference>
<dbReference type="EMBL" id="LT629799">
    <property type="protein sequence ID" value="SDU86077.1"/>
    <property type="molecule type" value="Genomic_DNA"/>
</dbReference>
<dbReference type="InterPro" id="IPR011545">
    <property type="entry name" value="DEAD/DEAH_box_helicase_dom"/>
</dbReference>
<feature type="domain" description="Helicase C-terminal" evidence="7">
    <location>
        <begin position="216"/>
        <end position="383"/>
    </location>
</feature>
<evidence type="ECO:0000313" key="9">
    <source>
        <dbReference type="Proteomes" id="UP000198825"/>
    </source>
</evidence>
<gene>
    <name evidence="8" type="ORF">SAMN04488544_1100</name>
</gene>
<dbReference type="SMART" id="SM00490">
    <property type="entry name" value="HELICc"/>
    <property type="match status" value="1"/>
</dbReference>
<dbReference type="SUPFAM" id="SSF52540">
    <property type="entry name" value="P-loop containing nucleoside triphosphate hydrolases"/>
    <property type="match status" value="1"/>
</dbReference>
<dbReference type="InterPro" id="IPR011709">
    <property type="entry name" value="DEAD-box_helicase_OB_fold"/>
</dbReference>
<evidence type="ECO:0000313" key="8">
    <source>
        <dbReference type="EMBL" id="SDU86077.1"/>
    </source>
</evidence>
<dbReference type="Proteomes" id="UP000198825">
    <property type="component" value="Chromosome I"/>
</dbReference>
<sequence length="1297" mass="141595">MQESPALHLTYDEALPITAWHDEIAGLVRDHPVVVVAGETGSGKTTQLPKICLELGRRSVAHTQPRRLAARTVAQRVADEMETPLGDVVGYQVRFTRQTSRQTRLKIMTDGVLLAEIGRDRDLRRYDTIIVDEAHERSLNIDFLLGYLKQLLTRRDDLRVVITSATIDTARFAEHFAGPDGTPAPVVEVSGRTYPVEMRYRPMLDEGAGTADQNAAIVDAVKELSALGGGDVLVFLSGEREIRDAADALNGAGLRSTEVLPLFARLSTAEQHRVFAPHPGRRVVLATNVAETSLTVPGIRYVVDVGTARISRYSARTKVQRLPIEPVSQASANQRAGRCGRVAPGVCIRLYSEEDFASRPLFTEPEILRTNLASVILQMAAAELGDIASFPFVEPPDRTQVSDGLRLLTELGALHGDDRPGARRNRVEGDVRLTKVGQRLAAIPVDPRMGRMLLAAERQGCLKEMLVVVAGLSIPDPRERPAEQRERADALHRRFWAPLPSGPAEEGDAPAQEQGPPVNEGSDFLALLRLWDYLKVSRKELSGNAFRRRVREEFLHYLRIREWQDLHTQLKQVCRDLGMSTNETPAGGDRIHTAALTGLLSHVGLLDEREEPRAQGKGRPAPKRRRPAREYLGARGTRFVISPGSAAGARPPSLVVAAEIVETSRLYARTVAGVTAAQVEEVAQHLLNRSYSEPHWSSRSGSVMAFEQVTLYGVPIVAQRRVGYAKVNPVEAREIFLRAALVEGRWHTRHRFVQRNAQVRAEVEELEERTRRRDLAVDDDTVYAFYDARVPADVTSGAAFDAWWKTARHETPELLDLSLADLTTGPAGLALGDAYPDHWDVAGHALAVSYRFSPGDPRDGVSVTVPVDVLNQIGPAPFGWQVPGLRGELATELVRSLPRAVRRLLVPAPEHAERALAWVREHPGPPGETFTAALGRAIRVLTGETVTDDAWDLDAVPDHLRVTFVVTDAAGAEVAEGKDLAALKTRLTAQVNAALAATADTFTRTGLTGWDFGRLEPELTVTRDGRSVVGYPSLVDEQTSVTLRLLDTPARQAAATTAGLRRLVLLGTPDPTRWVVGHLPNLDKLALGSSPYAGVPALLADARLASVGELVRRHAPTGAPVRDAAAFTRLCDAVRQDNPDLMRGVVALAAEVLRTWGPVQSALPQVAARSQEAADDLREQLANLVFAGFLSATPYEHLVDLPRYLQAAQQRATTLTTQPARDQAGRKVVLRCEDAYAALVAEVPPGPLPGAVAEVGWLLEELRVSLFAQGLRTKVPVSEKRVRSAIEAARRALAVSL</sequence>
<dbReference type="FunFam" id="1.20.120.1080:FF:000005">
    <property type="entry name" value="ATP-dependent helicase HrpA"/>
    <property type="match status" value="1"/>
</dbReference>
<dbReference type="Pfam" id="PF11898">
    <property type="entry name" value="DUF3418"/>
    <property type="match status" value="1"/>
</dbReference>
<accession>A0A1H2LYM2</accession>
<keyword evidence="4" id="KW-0067">ATP-binding</keyword>
<keyword evidence="3 8" id="KW-0347">Helicase</keyword>
<dbReference type="CDD" id="cd18791">
    <property type="entry name" value="SF2_C_RHA"/>
    <property type="match status" value="1"/>
</dbReference>
<organism evidence="8 9">
    <name type="scientific">Microlunatus sagamiharensis</name>
    <dbReference type="NCBI Taxonomy" id="546874"/>
    <lineage>
        <taxon>Bacteria</taxon>
        <taxon>Bacillati</taxon>
        <taxon>Actinomycetota</taxon>
        <taxon>Actinomycetes</taxon>
        <taxon>Propionibacteriales</taxon>
        <taxon>Propionibacteriaceae</taxon>
        <taxon>Microlunatus</taxon>
    </lineage>
</organism>
<dbReference type="SMART" id="SM00487">
    <property type="entry name" value="DEXDc"/>
    <property type="match status" value="1"/>
</dbReference>
<dbReference type="PROSITE" id="PS51194">
    <property type="entry name" value="HELICASE_CTER"/>
    <property type="match status" value="1"/>
</dbReference>